<evidence type="ECO:0000313" key="1">
    <source>
        <dbReference type="EMBL" id="MBE5036168.1"/>
    </source>
</evidence>
<dbReference type="PANTHER" id="PTHR48100">
    <property type="entry name" value="BROAD-SPECIFICITY PHOSPHATASE YOR283W-RELATED"/>
    <property type="match status" value="1"/>
</dbReference>
<name>A0ABR9QZ48_9FIRM</name>
<comment type="caution">
    <text evidence="1">The sequence shown here is derived from an EMBL/GenBank/DDBJ whole genome shotgun (WGS) entry which is preliminary data.</text>
</comment>
<dbReference type="Proteomes" id="UP001516588">
    <property type="component" value="Unassembled WGS sequence"/>
</dbReference>
<organism evidence="1 2">
    <name type="scientific">Gallibacter intestinalis</name>
    <dbReference type="NCBI Taxonomy" id="2779356"/>
    <lineage>
        <taxon>Bacteria</taxon>
        <taxon>Bacillati</taxon>
        <taxon>Bacillota</taxon>
        <taxon>Clostridia</taxon>
        <taxon>Eubacteriales</taxon>
        <taxon>Eubacteriaceae</taxon>
        <taxon>Gallibacter</taxon>
    </lineage>
</organism>
<dbReference type="InterPro" id="IPR029033">
    <property type="entry name" value="His_PPase_superfam"/>
</dbReference>
<reference evidence="1 2" key="1">
    <citation type="submission" date="2020-10" db="EMBL/GenBank/DDBJ databases">
        <title>ChiBAC.</title>
        <authorList>
            <person name="Zenner C."/>
            <person name="Hitch T.C.A."/>
            <person name="Clavel T."/>
        </authorList>
    </citation>
    <scope>NUCLEOTIDE SEQUENCE [LARGE SCALE GENOMIC DNA]</scope>
    <source>
        <strain evidence="1 2">DSM 108706</strain>
    </source>
</reference>
<proteinExistence type="predicted"/>
<dbReference type="EMBL" id="JADCKA010000019">
    <property type="protein sequence ID" value="MBE5036168.1"/>
    <property type="molecule type" value="Genomic_DNA"/>
</dbReference>
<dbReference type="Gene3D" id="3.40.50.1240">
    <property type="entry name" value="Phosphoglycerate mutase-like"/>
    <property type="match status" value="1"/>
</dbReference>
<dbReference type="PANTHER" id="PTHR48100:SF1">
    <property type="entry name" value="HISTIDINE PHOSPHATASE FAMILY PROTEIN-RELATED"/>
    <property type="match status" value="1"/>
</dbReference>
<dbReference type="Pfam" id="PF00300">
    <property type="entry name" value="His_Phos_1"/>
    <property type="match status" value="1"/>
</dbReference>
<dbReference type="RefSeq" id="WP_226385814.1">
    <property type="nucleotide sequence ID" value="NZ_JADCKA010000019.1"/>
</dbReference>
<dbReference type="SUPFAM" id="SSF53254">
    <property type="entry name" value="Phosphoglycerate mutase-like"/>
    <property type="match status" value="1"/>
</dbReference>
<sequence length="195" mass="22608">MKKIHFIRHGITEGNLKRWHYDWADIPLAPEGMEKLKRLREENIYPRPEKATYYTSGMLRAEQTFEIIYGKREHKVAEKMKEMNFGEFEKKTYEELKEDPRYIEWMKDMTGAVSMPGGESKNGFFLRIMEGLKELTDGMADGDELICVCHGGVIACVMMDLFGSEMKEFPTWIPEPGRGYSVILDAKEGASYEDI</sequence>
<accession>A0ABR9QZ48</accession>
<dbReference type="InterPro" id="IPR050275">
    <property type="entry name" value="PGM_Phosphatase"/>
</dbReference>
<gene>
    <name evidence="1" type="ORF">INF20_07770</name>
</gene>
<dbReference type="SMART" id="SM00855">
    <property type="entry name" value="PGAM"/>
    <property type="match status" value="1"/>
</dbReference>
<evidence type="ECO:0000313" key="2">
    <source>
        <dbReference type="Proteomes" id="UP001516588"/>
    </source>
</evidence>
<dbReference type="CDD" id="cd07067">
    <property type="entry name" value="HP_PGM_like"/>
    <property type="match status" value="1"/>
</dbReference>
<keyword evidence="2" id="KW-1185">Reference proteome</keyword>
<protein>
    <submittedName>
        <fullName evidence="1">Histidine phosphatase family protein</fullName>
    </submittedName>
</protein>
<dbReference type="InterPro" id="IPR013078">
    <property type="entry name" value="His_Pase_superF_clade-1"/>
</dbReference>